<dbReference type="InterPro" id="IPR050482">
    <property type="entry name" value="Sensor_HK_TwoCompSys"/>
</dbReference>
<dbReference type="SUPFAM" id="SSF55781">
    <property type="entry name" value="GAF domain-like"/>
    <property type="match status" value="3"/>
</dbReference>
<dbReference type="SUPFAM" id="SSF55874">
    <property type="entry name" value="ATPase domain of HSP90 chaperone/DNA topoisomerase II/histidine kinase"/>
    <property type="match status" value="1"/>
</dbReference>
<keyword evidence="7" id="KW-0067">ATP-binding</keyword>
<dbReference type="GO" id="GO:0046983">
    <property type="term" value="F:protein dimerization activity"/>
    <property type="evidence" value="ECO:0007669"/>
    <property type="project" value="InterPro"/>
</dbReference>
<evidence type="ECO:0000313" key="12">
    <source>
        <dbReference type="Proteomes" id="UP000017746"/>
    </source>
</evidence>
<dbReference type="SMART" id="SM00387">
    <property type="entry name" value="HATPase_c"/>
    <property type="match status" value="1"/>
</dbReference>
<dbReference type="KEGG" id="afs:AFR_28955"/>
<dbReference type="eggNOG" id="COG2203">
    <property type="taxonomic scope" value="Bacteria"/>
</dbReference>
<evidence type="ECO:0000259" key="10">
    <source>
        <dbReference type="SMART" id="SM00387"/>
    </source>
</evidence>
<dbReference type="OrthoDB" id="5242012at2"/>
<dbReference type="STRING" id="1246995.AFR_28955"/>
<dbReference type="InterPro" id="IPR029016">
    <property type="entry name" value="GAF-like_dom_sf"/>
</dbReference>
<keyword evidence="4" id="KW-0808">Transferase</keyword>
<feature type="domain" description="GAF" evidence="9">
    <location>
        <begin position="37"/>
        <end position="179"/>
    </location>
</feature>
<dbReference type="GO" id="GO:0000155">
    <property type="term" value="F:phosphorelay sensor kinase activity"/>
    <property type="evidence" value="ECO:0007669"/>
    <property type="project" value="InterPro"/>
</dbReference>
<dbReference type="GO" id="GO:0016020">
    <property type="term" value="C:membrane"/>
    <property type="evidence" value="ECO:0007669"/>
    <property type="project" value="InterPro"/>
</dbReference>
<evidence type="ECO:0000256" key="8">
    <source>
        <dbReference type="ARBA" id="ARBA00023012"/>
    </source>
</evidence>
<feature type="domain" description="GAF" evidence="9">
    <location>
        <begin position="200"/>
        <end position="344"/>
    </location>
</feature>
<dbReference type="Pfam" id="PF01590">
    <property type="entry name" value="GAF"/>
    <property type="match status" value="3"/>
</dbReference>
<protein>
    <recommendedName>
        <fullName evidence="2">histidine kinase</fullName>
        <ecNumber evidence="2">2.7.13.3</ecNumber>
    </recommendedName>
</protein>
<dbReference type="EC" id="2.7.13.3" evidence="2"/>
<dbReference type="RefSeq" id="WP_023560389.1">
    <property type="nucleotide sequence ID" value="NC_022657.1"/>
</dbReference>
<evidence type="ECO:0000256" key="1">
    <source>
        <dbReference type="ARBA" id="ARBA00000085"/>
    </source>
</evidence>
<dbReference type="SMART" id="SM00065">
    <property type="entry name" value="GAF"/>
    <property type="match status" value="3"/>
</dbReference>
<keyword evidence="5" id="KW-0547">Nucleotide-binding</keyword>
<feature type="domain" description="GAF" evidence="9">
    <location>
        <begin position="365"/>
        <end position="505"/>
    </location>
</feature>
<dbReference type="InterPro" id="IPR011712">
    <property type="entry name" value="Sig_transdc_His_kin_sub3_dim/P"/>
</dbReference>
<dbReference type="eggNOG" id="COG4585">
    <property type="taxonomic scope" value="Bacteria"/>
</dbReference>
<dbReference type="EMBL" id="CP006272">
    <property type="protein sequence ID" value="AGZ44052.1"/>
    <property type="molecule type" value="Genomic_DNA"/>
</dbReference>
<keyword evidence="6 11" id="KW-0418">Kinase</keyword>
<dbReference type="Pfam" id="PF02518">
    <property type="entry name" value="HATPase_c"/>
    <property type="match status" value="1"/>
</dbReference>
<comment type="catalytic activity">
    <reaction evidence="1">
        <text>ATP + protein L-histidine = ADP + protein N-phospho-L-histidine.</text>
        <dbReference type="EC" id="2.7.13.3"/>
    </reaction>
</comment>
<feature type="domain" description="Histidine kinase/HSP90-like ATPase" evidence="10">
    <location>
        <begin position="619"/>
        <end position="709"/>
    </location>
</feature>
<evidence type="ECO:0000256" key="2">
    <source>
        <dbReference type="ARBA" id="ARBA00012438"/>
    </source>
</evidence>
<evidence type="ECO:0000256" key="6">
    <source>
        <dbReference type="ARBA" id="ARBA00022777"/>
    </source>
</evidence>
<proteinExistence type="predicted"/>
<organism evidence="11 12">
    <name type="scientific">Actinoplanes friuliensis DSM 7358</name>
    <dbReference type="NCBI Taxonomy" id="1246995"/>
    <lineage>
        <taxon>Bacteria</taxon>
        <taxon>Bacillati</taxon>
        <taxon>Actinomycetota</taxon>
        <taxon>Actinomycetes</taxon>
        <taxon>Micromonosporales</taxon>
        <taxon>Micromonosporaceae</taxon>
        <taxon>Actinoplanes</taxon>
    </lineage>
</organism>
<dbReference type="InterPro" id="IPR036890">
    <property type="entry name" value="HATPase_C_sf"/>
</dbReference>
<accession>U5W4Y0</accession>
<gene>
    <name evidence="11" type="ORF">AFR_28955</name>
</gene>
<evidence type="ECO:0000256" key="3">
    <source>
        <dbReference type="ARBA" id="ARBA00022553"/>
    </source>
</evidence>
<dbReference type="PANTHER" id="PTHR24421:SF10">
    <property type="entry name" value="NITRATE_NITRITE SENSOR PROTEIN NARQ"/>
    <property type="match status" value="1"/>
</dbReference>
<keyword evidence="3" id="KW-0597">Phosphoprotein</keyword>
<dbReference type="GO" id="GO:0005524">
    <property type="term" value="F:ATP binding"/>
    <property type="evidence" value="ECO:0007669"/>
    <property type="project" value="UniProtKB-KW"/>
</dbReference>
<evidence type="ECO:0000256" key="5">
    <source>
        <dbReference type="ARBA" id="ARBA00022741"/>
    </source>
</evidence>
<reference evidence="11 12" key="1">
    <citation type="journal article" date="2014" name="J. Biotechnol.">
        <title>Complete genome sequence of the actinobacterium Actinoplanes friuliensis HAG 010964, producer of the lipopeptide antibiotic friulimycin.</title>
        <authorList>
            <person name="Ruckert C."/>
            <person name="Szczepanowski R."/>
            <person name="Albersmeier A."/>
            <person name="Goesmann A."/>
            <person name="Fischer N."/>
            <person name="Steinkamper A."/>
            <person name="Puhler A."/>
            <person name="Biener R."/>
            <person name="Schwartz D."/>
            <person name="Kalinowski J."/>
        </authorList>
    </citation>
    <scope>NUCLEOTIDE SEQUENCE [LARGE SCALE GENOMIC DNA]</scope>
    <source>
        <strain evidence="11 12">DSM 7358</strain>
    </source>
</reference>
<dbReference type="InterPro" id="IPR003594">
    <property type="entry name" value="HATPase_dom"/>
</dbReference>
<keyword evidence="12" id="KW-1185">Reference proteome</keyword>
<evidence type="ECO:0000313" key="11">
    <source>
        <dbReference type="EMBL" id="AGZ44052.1"/>
    </source>
</evidence>
<dbReference type="InterPro" id="IPR003018">
    <property type="entry name" value="GAF"/>
</dbReference>
<dbReference type="HOGENOM" id="CLU_412658_0_0_11"/>
<evidence type="ECO:0000256" key="4">
    <source>
        <dbReference type="ARBA" id="ARBA00022679"/>
    </source>
</evidence>
<dbReference type="PANTHER" id="PTHR24421">
    <property type="entry name" value="NITRATE/NITRITE SENSOR PROTEIN NARX-RELATED"/>
    <property type="match status" value="1"/>
</dbReference>
<dbReference type="AlphaFoldDB" id="U5W4Y0"/>
<evidence type="ECO:0000259" key="9">
    <source>
        <dbReference type="SMART" id="SM00065"/>
    </source>
</evidence>
<keyword evidence="8" id="KW-0902">Two-component regulatory system</keyword>
<dbReference type="Gene3D" id="3.30.450.40">
    <property type="match status" value="3"/>
</dbReference>
<dbReference type="Proteomes" id="UP000017746">
    <property type="component" value="Chromosome"/>
</dbReference>
<dbReference type="Gene3D" id="3.30.565.10">
    <property type="entry name" value="Histidine kinase-like ATPase, C-terminal domain"/>
    <property type="match status" value="1"/>
</dbReference>
<dbReference type="PATRIC" id="fig|1246995.3.peg.5867"/>
<name>U5W4Y0_9ACTN</name>
<sequence length="713" mass="74871">MILPRRIRLVRSVGTPSPADGQAALRRITSLVAAGEGPQRVFEAVTTEASALLGDALIALTRFEGGGTDSVVVAQTGDHVPVGARLHLEGADGVAARMWRSGRAERIDDYTGIAGTTAADLGVRAVVAVPVIVDGSLWGALSVSSRTGPLPAGTEARLMTFAQLVAAAVVSAAARESFLTLAGEQAALLRVAALVAHQAGQTEIFEAVATEAARLIQDEATTLVRYEGDRTFTVLAHCNGPVPVGTRYTVPVDDGGTSNEMMRTLKPARLDRYDLFPDRSYYCQDLGIGSSVSVPIIVNGRLWGALGAVNEGRRLPANTEERLGKFAELVASALANVEARAELEHFAARQAALRRVAELVARGAVLAEVFDAVATEASNILGESPADLFRYDGTHCTVVATCRSSVPVGFRSRADGDSAGARVMRARRPLRFTTLDDTESADHAREFDVGALVAVPIVVEGRLWGGLATATRGEPPPADAEDRLAEFAELAAAAIANAENKEKLRASRARVVATANEVRQRLQRDVHDGAQQRLVQTVLSLKLGLDAADRGQDTVEMMREALEHAERATVELRDIVHGILPVALARGGLRAGIDSLVTAAPIPVDLDLSAQPQERLPSDVEVTAYFVVAEALTNVVKHAGATRVRVTVAGAADQLVVAVIDDGVGGADPRGGSGLTGLADRVEALDGTLTLRSARGAGTTVQVILPTRTRAGS</sequence>
<dbReference type="Pfam" id="PF07730">
    <property type="entry name" value="HisKA_3"/>
    <property type="match status" value="1"/>
</dbReference>
<evidence type="ECO:0000256" key="7">
    <source>
        <dbReference type="ARBA" id="ARBA00022840"/>
    </source>
</evidence>
<dbReference type="CDD" id="cd16917">
    <property type="entry name" value="HATPase_UhpB-NarQ-NarX-like"/>
    <property type="match status" value="1"/>
</dbReference>